<sequence length="99" mass="10196">MVSTLGQCASNLEPGSGQLVALLLAVALLGCPVEPYSCGQGPVPILGRGQEPVVAGADNATSNVASKFLVTLSFTEYLTSFLTLKAPGRELKAYADLRA</sequence>
<keyword evidence="2" id="KW-1185">Reference proteome</keyword>
<accession>A0ACC1MP11</accession>
<reference evidence="1" key="1">
    <citation type="submission" date="2022-10" db="EMBL/GenBank/DDBJ databases">
        <title>Genome Sequence of Xylaria curta.</title>
        <authorList>
            <person name="Buettner E."/>
        </authorList>
    </citation>
    <scope>NUCLEOTIDE SEQUENCE</scope>
    <source>
        <strain evidence="1">Babe10</strain>
    </source>
</reference>
<dbReference type="Proteomes" id="UP001143856">
    <property type="component" value="Unassembled WGS sequence"/>
</dbReference>
<comment type="caution">
    <text evidence="1">The sequence shown here is derived from an EMBL/GenBank/DDBJ whole genome shotgun (WGS) entry which is preliminary data.</text>
</comment>
<gene>
    <name evidence="1" type="ORF">NUW58_g10315</name>
</gene>
<name>A0ACC1MP11_9PEZI</name>
<evidence type="ECO:0000313" key="1">
    <source>
        <dbReference type="EMBL" id="KAJ2968019.1"/>
    </source>
</evidence>
<organism evidence="1 2">
    <name type="scientific">Xylaria curta</name>
    <dbReference type="NCBI Taxonomy" id="42375"/>
    <lineage>
        <taxon>Eukaryota</taxon>
        <taxon>Fungi</taxon>
        <taxon>Dikarya</taxon>
        <taxon>Ascomycota</taxon>
        <taxon>Pezizomycotina</taxon>
        <taxon>Sordariomycetes</taxon>
        <taxon>Xylariomycetidae</taxon>
        <taxon>Xylariales</taxon>
        <taxon>Xylariaceae</taxon>
        <taxon>Xylaria</taxon>
    </lineage>
</organism>
<protein>
    <submittedName>
        <fullName evidence="1">Uncharacterized protein</fullName>
    </submittedName>
</protein>
<evidence type="ECO:0000313" key="2">
    <source>
        <dbReference type="Proteomes" id="UP001143856"/>
    </source>
</evidence>
<proteinExistence type="predicted"/>
<dbReference type="EMBL" id="JAPDGR010004465">
    <property type="protein sequence ID" value="KAJ2968019.1"/>
    <property type="molecule type" value="Genomic_DNA"/>
</dbReference>